<dbReference type="GO" id="GO:0005524">
    <property type="term" value="F:ATP binding"/>
    <property type="evidence" value="ECO:0007669"/>
    <property type="project" value="UniProtKB-UniRule"/>
</dbReference>
<gene>
    <name evidence="8 10" type="primary">tilS</name>
    <name evidence="10" type="ORF">H8Q88_09700</name>
</gene>
<dbReference type="PANTHER" id="PTHR43033:SF1">
    <property type="entry name" value="TRNA(ILE)-LYSIDINE SYNTHASE-RELATED"/>
    <property type="match status" value="1"/>
</dbReference>
<evidence type="ECO:0000256" key="1">
    <source>
        <dbReference type="ARBA" id="ARBA00004496"/>
    </source>
</evidence>
<dbReference type="SMART" id="SM00977">
    <property type="entry name" value="TilS_C"/>
    <property type="match status" value="1"/>
</dbReference>
<sequence length="428" mass="48771">MYNQNNIQKLAKIMTITEQIHSTVRTVIENFQGNKINIALSGGVDSVVLAHAASRVSHESLYCLHVNHGISDSAEKWESFCFEFCRQIGAKFKSKQFHLKDFNNLESVARDCRYEFFIENLSDGDVLLTAHHMDDQAETFLLRLMRGAGVDGLASMRPTRDLGNGILARPLLGYSKDDLMAYAKENDLKWVEDESNQSSDYDRNFLRIEVLPLLRTRWGNASSSISKSASLCQLASEMNAEKANEWLKNCSHQEKEKLIVNDFVKNLDGDSQTLLVRAWLKSNGYQAISSGKTAYLIERLNGLSSNDTKFTVEIEHQTKIMFFDNALHIVKDNQRLAVSFLPAKKGDVGISIEPTELEDSVYKGSLKFRFKGCNRTLKKFLQEQRVPSWEREKYPIKLFNGEVVTVGEWVSDLYLSKEPKYRPILTKD</sequence>
<dbReference type="InterPro" id="IPR012795">
    <property type="entry name" value="tRNA_Ile_lys_synt_N"/>
</dbReference>
<evidence type="ECO:0000256" key="8">
    <source>
        <dbReference type="HAMAP-Rule" id="MF_01161"/>
    </source>
</evidence>
<dbReference type="Gene3D" id="3.40.50.620">
    <property type="entry name" value="HUPs"/>
    <property type="match status" value="1"/>
</dbReference>
<evidence type="ECO:0000313" key="11">
    <source>
        <dbReference type="Proteomes" id="UP000615796"/>
    </source>
</evidence>
<dbReference type="Proteomes" id="UP000615796">
    <property type="component" value="Unassembled WGS sequence"/>
</dbReference>
<dbReference type="AlphaFoldDB" id="A0A9X0UIS3"/>
<dbReference type="InterPro" id="IPR014729">
    <property type="entry name" value="Rossmann-like_a/b/a_fold"/>
</dbReference>
<evidence type="ECO:0000256" key="5">
    <source>
        <dbReference type="ARBA" id="ARBA00022741"/>
    </source>
</evidence>
<dbReference type="InterPro" id="IPR012094">
    <property type="entry name" value="tRNA_Ile_lys_synt"/>
</dbReference>
<evidence type="ECO:0000256" key="6">
    <source>
        <dbReference type="ARBA" id="ARBA00022840"/>
    </source>
</evidence>
<comment type="domain">
    <text evidence="8">The N-terminal region contains the highly conserved SGGXDS motif, predicted to be a P-loop motif involved in ATP binding.</text>
</comment>
<organism evidence="10 11">
    <name type="scientific">Vibrio metschnikovii</name>
    <dbReference type="NCBI Taxonomy" id="28172"/>
    <lineage>
        <taxon>Bacteria</taxon>
        <taxon>Pseudomonadati</taxon>
        <taxon>Pseudomonadota</taxon>
        <taxon>Gammaproteobacteria</taxon>
        <taxon>Vibrionales</taxon>
        <taxon>Vibrionaceae</taxon>
        <taxon>Vibrio</taxon>
    </lineage>
</organism>
<keyword evidence="11" id="KW-1185">Reference proteome</keyword>
<comment type="catalytic activity">
    <reaction evidence="7 8">
        <text>cytidine(34) in tRNA(Ile2) + L-lysine + ATP = lysidine(34) in tRNA(Ile2) + AMP + diphosphate + H(+)</text>
        <dbReference type="Rhea" id="RHEA:43744"/>
        <dbReference type="Rhea" id="RHEA-COMP:10625"/>
        <dbReference type="Rhea" id="RHEA-COMP:10670"/>
        <dbReference type="ChEBI" id="CHEBI:15378"/>
        <dbReference type="ChEBI" id="CHEBI:30616"/>
        <dbReference type="ChEBI" id="CHEBI:32551"/>
        <dbReference type="ChEBI" id="CHEBI:33019"/>
        <dbReference type="ChEBI" id="CHEBI:82748"/>
        <dbReference type="ChEBI" id="CHEBI:83665"/>
        <dbReference type="ChEBI" id="CHEBI:456215"/>
        <dbReference type="EC" id="6.3.4.19"/>
    </reaction>
</comment>
<evidence type="ECO:0000313" key="10">
    <source>
        <dbReference type="EMBL" id="MBC5851226.1"/>
    </source>
</evidence>
<dbReference type="InterPro" id="IPR011063">
    <property type="entry name" value="TilS/TtcA_N"/>
</dbReference>
<dbReference type="EMBL" id="JACRUP010000005">
    <property type="protein sequence ID" value="MBC5851226.1"/>
    <property type="molecule type" value="Genomic_DNA"/>
</dbReference>
<dbReference type="SUPFAM" id="SSF56037">
    <property type="entry name" value="PheT/TilS domain"/>
    <property type="match status" value="1"/>
</dbReference>
<feature type="binding site" evidence="8">
    <location>
        <begin position="41"/>
        <end position="46"/>
    </location>
    <ligand>
        <name>ATP</name>
        <dbReference type="ChEBI" id="CHEBI:30616"/>
    </ligand>
</feature>
<dbReference type="InterPro" id="IPR012796">
    <property type="entry name" value="Lysidine-tRNA-synth_C"/>
</dbReference>
<dbReference type="GO" id="GO:0005737">
    <property type="term" value="C:cytoplasm"/>
    <property type="evidence" value="ECO:0007669"/>
    <property type="project" value="UniProtKB-SubCell"/>
</dbReference>
<dbReference type="RefSeq" id="WP_187026014.1">
    <property type="nucleotide sequence ID" value="NZ_JACRUP010000005.1"/>
</dbReference>
<comment type="caution">
    <text evidence="10">The sequence shown here is derived from an EMBL/GenBank/DDBJ whole genome shotgun (WGS) entry which is preliminary data.</text>
</comment>
<keyword evidence="6 8" id="KW-0067">ATP-binding</keyword>
<dbReference type="GO" id="GO:0006400">
    <property type="term" value="P:tRNA modification"/>
    <property type="evidence" value="ECO:0007669"/>
    <property type="project" value="UniProtKB-UniRule"/>
</dbReference>
<evidence type="ECO:0000256" key="7">
    <source>
        <dbReference type="ARBA" id="ARBA00048539"/>
    </source>
</evidence>
<dbReference type="Pfam" id="PF01171">
    <property type="entry name" value="ATP_bind_3"/>
    <property type="match status" value="1"/>
</dbReference>
<proteinExistence type="inferred from homology"/>
<accession>A0A9X0UIS3</accession>
<dbReference type="NCBIfam" id="TIGR02432">
    <property type="entry name" value="lysidine_TilS_N"/>
    <property type="match status" value="1"/>
</dbReference>
<evidence type="ECO:0000256" key="4">
    <source>
        <dbReference type="ARBA" id="ARBA00022694"/>
    </source>
</evidence>
<keyword evidence="4 8" id="KW-0819">tRNA processing</keyword>
<dbReference type="Pfam" id="PF11734">
    <property type="entry name" value="TilS_C"/>
    <property type="match status" value="1"/>
</dbReference>
<dbReference type="PANTHER" id="PTHR43033">
    <property type="entry name" value="TRNA(ILE)-LYSIDINE SYNTHASE-RELATED"/>
    <property type="match status" value="1"/>
</dbReference>
<protein>
    <recommendedName>
        <fullName evidence="8">tRNA(Ile)-lysidine synthase</fullName>
        <ecNumber evidence="8">6.3.4.19</ecNumber>
    </recommendedName>
    <alternativeName>
        <fullName evidence="8">tRNA(Ile)-2-lysyl-cytidine synthase</fullName>
    </alternativeName>
    <alternativeName>
        <fullName evidence="8">tRNA(Ile)-lysidine synthetase</fullName>
    </alternativeName>
</protein>
<comment type="similarity">
    <text evidence="8">Belongs to the tRNA(Ile)-lysidine synthase family.</text>
</comment>
<evidence type="ECO:0000256" key="2">
    <source>
        <dbReference type="ARBA" id="ARBA00022490"/>
    </source>
</evidence>
<keyword evidence="5 8" id="KW-0547">Nucleotide-binding</keyword>
<dbReference type="GO" id="GO:0032267">
    <property type="term" value="F:tRNA(Ile)-lysidine synthase activity"/>
    <property type="evidence" value="ECO:0007669"/>
    <property type="project" value="UniProtKB-EC"/>
</dbReference>
<dbReference type="NCBIfam" id="TIGR02433">
    <property type="entry name" value="lysidine_TilS_C"/>
    <property type="match status" value="1"/>
</dbReference>
<comment type="subcellular location">
    <subcellularLocation>
        <location evidence="1 8">Cytoplasm</location>
    </subcellularLocation>
</comment>
<name>A0A9X0UIS3_VIBME</name>
<keyword evidence="2 8" id="KW-0963">Cytoplasm</keyword>
<dbReference type="HAMAP" id="MF_01161">
    <property type="entry name" value="tRNA_Ile_lys_synt"/>
    <property type="match status" value="1"/>
</dbReference>
<dbReference type="EC" id="6.3.4.19" evidence="8"/>
<dbReference type="CDD" id="cd01992">
    <property type="entry name" value="TilS_N"/>
    <property type="match status" value="1"/>
</dbReference>
<feature type="domain" description="Lysidine-tRNA(Ile) synthetase C-terminal" evidence="9">
    <location>
        <begin position="357"/>
        <end position="425"/>
    </location>
</feature>
<reference evidence="10" key="1">
    <citation type="submission" date="2020-08" db="EMBL/GenBank/DDBJ databases">
        <title>Genome Sequencing and Pan-Genome Analysis of Migratory bird Vibrio Strains, Inner Mongolia.</title>
        <authorList>
            <person name="Zheng L."/>
        </authorList>
    </citation>
    <scope>NUCLEOTIDE SEQUENCE</scope>
    <source>
        <strain evidence="10">M13F</strain>
    </source>
</reference>
<comment type="function">
    <text evidence="8">Ligates lysine onto the cytidine present at position 34 of the AUA codon-specific tRNA(Ile) that contains the anticodon CAU, in an ATP-dependent manner. Cytidine is converted to lysidine, thus changing the amino acid specificity of the tRNA from methionine to isoleucine.</text>
</comment>
<evidence type="ECO:0000256" key="3">
    <source>
        <dbReference type="ARBA" id="ARBA00022598"/>
    </source>
</evidence>
<evidence type="ECO:0000259" key="9">
    <source>
        <dbReference type="SMART" id="SM00977"/>
    </source>
</evidence>
<dbReference type="SUPFAM" id="SSF52402">
    <property type="entry name" value="Adenine nucleotide alpha hydrolases-like"/>
    <property type="match status" value="1"/>
</dbReference>
<keyword evidence="3 8" id="KW-0436">Ligase</keyword>